<evidence type="ECO:0000313" key="1">
    <source>
        <dbReference type="EMBL" id="GLY77971.1"/>
    </source>
</evidence>
<dbReference type="RefSeq" id="WP_285628235.1">
    <property type="nucleotide sequence ID" value="NZ_BSTJ01000008.1"/>
</dbReference>
<sequence>MREMVSAGLAAKGRAVQAALAKNPAASLMHPLKPVPGGAHVILFDAFPHSRASFYVGMVDDVVFYLTEAPEEFTSMMRACGLRIDRPEVAVSVARAYIETTRSMRKFSGVIDSVDDIRMIPCRDAEEERLCRDATARLRGIVDPPSARKIGSRYVITAYVLCGSDLDLRTLTITEDCEIASRNELIASDLPVPLSM</sequence>
<reference evidence="1" key="1">
    <citation type="submission" date="2023-03" db="EMBL/GenBank/DDBJ databases">
        <title>Actinoallomurus iriomotensis NBRC 103681.</title>
        <authorList>
            <person name="Ichikawa N."/>
            <person name="Sato H."/>
            <person name="Tonouchi N."/>
        </authorList>
    </citation>
    <scope>NUCLEOTIDE SEQUENCE</scope>
    <source>
        <strain evidence="1">NBRC 103681</strain>
    </source>
</reference>
<proteinExistence type="predicted"/>
<dbReference type="AlphaFoldDB" id="A0A9W6RL63"/>
<dbReference type="EMBL" id="BSTJ01000008">
    <property type="protein sequence ID" value="GLY77971.1"/>
    <property type="molecule type" value="Genomic_DNA"/>
</dbReference>
<dbReference type="Proteomes" id="UP001165135">
    <property type="component" value="Unassembled WGS sequence"/>
</dbReference>
<name>A0A9W6RL63_9ACTN</name>
<protein>
    <submittedName>
        <fullName evidence="1">Uncharacterized protein</fullName>
    </submittedName>
</protein>
<comment type="caution">
    <text evidence="1">The sequence shown here is derived from an EMBL/GenBank/DDBJ whole genome shotgun (WGS) entry which is preliminary data.</text>
</comment>
<gene>
    <name evidence="1" type="ORF">Airi01_062380</name>
</gene>
<organism evidence="1 2">
    <name type="scientific">Actinoallomurus iriomotensis</name>
    <dbReference type="NCBI Taxonomy" id="478107"/>
    <lineage>
        <taxon>Bacteria</taxon>
        <taxon>Bacillati</taxon>
        <taxon>Actinomycetota</taxon>
        <taxon>Actinomycetes</taxon>
        <taxon>Streptosporangiales</taxon>
        <taxon>Thermomonosporaceae</taxon>
        <taxon>Actinoallomurus</taxon>
    </lineage>
</organism>
<evidence type="ECO:0000313" key="2">
    <source>
        <dbReference type="Proteomes" id="UP001165135"/>
    </source>
</evidence>
<accession>A0A9W6RL63</accession>